<evidence type="ECO:0000313" key="3">
    <source>
        <dbReference type="Proteomes" id="UP000218209"/>
    </source>
</evidence>
<reference evidence="2 3" key="1">
    <citation type="submission" date="2017-03" db="EMBL/GenBank/DDBJ databases">
        <title>WGS assembly of Porphyra umbilicalis.</title>
        <authorList>
            <person name="Brawley S.H."/>
            <person name="Blouin N.A."/>
            <person name="Ficko-Blean E."/>
            <person name="Wheeler G.L."/>
            <person name="Lohr M."/>
            <person name="Goodson H.V."/>
            <person name="Jenkins J.W."/>
            <person name="Blaby-Haas C.E."/>
            <person name="Helliwell K.E."/>
            <person name="Chan C."/>
            <person name="Marriage T."/>
            <person name="Bhattacharya D."/>
            <person name="Klein A.S."/>
            <person name="Badis Y."/>
            <person name="Brodie J."/>
            <person name="Cao Y."/>
            <person name="Collen J."/>
            <person name="Dittami S.M."/>
            <person name="Gachon C.M."/>
            <person name="Green B.R."/>
            <person name="Karpowicz S."/>
            <person name="Kim J.W."/>
            <person name="Kudahl U."/>
            <person name="Lin S."/>
            <person name="Michel G."/>
            <person name="Mittag M."/>
            <person name="Olson B.J."/>
            <person name="Pangilinan J."/>
            <person name="Peng Y."/>
            <person name="Qiu H."/>
            <person name="Shu S."/>
            <person name="Singer J.T."/>
            <person name="Smith A.G."/>
            <person name="Sprecher B.N."/>
            <person name="Wagner V."/>
            <person name="Wang W."/>
            <person name="Wang Z.-Y."/>
            <person name="Yan J."/>
            <person name="Yarish C."/>
            <person name="Zoeuner-Riek S."/>
            <person name="Zhuang Y."/>
            <person name="Zou Y."/>
            <person name="Lindquist E.A."/>
            <person name="Grimwood J."/>
            <person name="Barry K."/>
            <person name="Rokhsar D.S."/>
            <person name="Schmutz J."/>
            <person name="Stiller J.W."/>
            <person name="Grossman A.R."/>
            <person name="Prochnik S.E."/>
        </authorList>
    </citation>
    <scope>NUCLEOTIDE SEQUENCE [LARGE SCALE GENOMIC DNA]</scope>
    <source>
        <strain evidence="2">4086291</strain>
    </source>
</reference>
<dbReference type="Proteomes" id="UP000218209">
    <property type="component" value="Unassembled WGS sequence"/>
</dbReference>
<keyword evidence="1" id="KW-0812">Transmembrane</keyword>
<keyword evidence="1" id="KW-0472">Membrane</keyword>
<evidence type="ECO:0000256" key="1">
    <source>
        <dbReference type="SAM" id="Phobius"/>
    </source>
</evidence>
<sequence>MAACDQQGSLLLACSASAALAVCMAVFVAVASTVTGEALSTCSSRVPADQVYPVPIARPPDGQAEDSFEPPGSQRCFPSEYVRSLAIGVNEWIGSLQWTKVVEGGGSCAAVVTSETDAEADWEVHFGATSEAGVAAAGFVRTTICAVDAEIVPLRTTRTALCGGQLVPPDTLNACAQPSFITGGLFESYSSTTSEMVVRKRCSYSLCDSNVTVSYQGDLFPLLQVPVALSSAPLDPLVMTEWQPSSVRFRALENFNRTRHDFAPPSHGPGPNFTPLWRVLRPHNQSPTEQTPEEVVPPDADVNAKVLVAIILGVAAIATALITAVGNVVVVLITVWGQQRQWRSHHRSNPA</sequence>
<protein>
    <submittedName>
        <fullName evidence="2">Uncharacterized protein</fullName>
    </submittedName>
</protein>
<keyword evidence="3" id="KW-1185">Reference proteome</keyword>
<dbReference type="EMBL" id="KV918822">
    <property type="protein sequence ID" value="OSX78070.1"/>
    <property type="molecule type" value="Genomic_DNA"/>
</dbReference>
<feature type="transmembrane region" description="Helical" evidence="1">
    <location>
        <begin position="306"/>
        <end position="337"/>
    </location>
</feature>
<evidence type="ECO:0000313" key="2">
    <source>
        <dbReference type="EMBL" id="OSX78070.1"/>
    </source>
</evidence>
<accession>A0A1X6PBE6</accession>
<dbReference type="AlphaFoldDB" id="A0A1X6PBE6"/>
<gene>
    <name evidence="2" type="ORF">BU14_0125s0058</name>
</gene>
<keyword evidence="1" id="KW-1133">Transmembrane helix</keyword>
<proteinExistence type="predicted"/>
<organism evidence="2 3">
    <name type="scientific">Porphyra umbilicalis</name>
    <name type="common">Purple laver</name>
    <name type="synonym">Red alga</name>
    <dbReference type="NCBI Taxonomy" id="2786"/>
    <lineage>
        <taxon>Eukaryota</taxon>
        <taxon>Rhodophyta</taxon>
        <taxon>Bangiophyceae</taxon>
        <taxon>Bangiales</taxon>
        <taxon>Bangiaceae</taxon>
        <taxon>Porphyra</taxon>
    </lineage>
</organism>
<name>A0A1X6PBE6_PORUM</name>